<keyword evidence="1" id="KW-1133">Transmembrane helix</keyword>
<protein>
    <submittedName>
        <fullName evidence="2 3">Uncharacterized protein</fullName>
    </submittedName>
</protein>
<keyword evidence="1" id="KW-0472">Membrane</keyword>
<reference evidence="3" key="3">
    <citation type="submission" date="2018-08" db="UniProtKB">
        <authorList>
            <consortium name="EnsemblPlants"/>
        </authorList>
    </citation>
    <scope>IDENTIFICATION</scope>
    <source>
        <strain evidence="3">cv. Bd21</strain>
    </source>
</reference>
<reference evidence="2 3" key="1">
    <citation type="journal article" date="2010" name="Nature">
        <title>Genome sequencing and analysis of the model grass Brachypodium distachyon.</title>
        <authorList>
            <consortium name="International Brachypodium Initiative"/>
        </authorList>
    </citation>
    <scope>NUCLEOTIDE SEQUENCE [LARGE SCALE GENOMIC DNA]</scope>
    <source>
        <strain evidence="2 3">Bd21</strain>
    </source>
</reference>
<reference evidence="2" key="2">
    <citation type="submission" date="2017-06" db="EMBL/GenBank/DDBJ databases">
        <title>WGS assembly of Brachypodium distachyon.</title>
        <authorList>
            <consortium name="The International Brachypodium Initiative"/>
            <person name="Lucas S."/>
            <person name="Harmon-Smith M."/>
            <person name="Lail K."/>
            <person name="Tice H."/>
            <person name="Grimwood J."/>
            <person name="Bruce D."/>
            <person name="Barry K."/>
            <person name="Shu S."/>
            <person name="Lindquist E."/>
            <person name="Wang M."/>
            <person name="Pitluck S."/>
            <person name="Vogel J.P."/>
            <person name="Garvin D.F."/>
            <person name="Mockler T.C."/>
            <person name="Schmutz J."/>
            <person name="Rokhsar D."/>
            <person name="Bevan M.W."/>
        </authorList>
    </citation>
    <scope>NUCLEOTIDE SEQUENCE</scope>
    <source>
        <strain evidence="2">Bd21</strain>
    </source>
</reference>
<feature type="transmembrane region" description="Helical" evidence="1">
    <location>
        <begin position="190"/>
        <end position="218"/>
    </location>
</feature>
<dbReference type="Proteomes" id="UP000008810">
    <property type="component" value="Chromosome 5"/>
</dbReference>
<evidence type="ECO:0000313" key="3">
    <source>
        <dbReference type="EnsemblPlants" id="PNT60730"/>
    </source>
</evidence>
<evidence type="ECO:0000313" key="2">
    <source>
        <dbReference type="EMBL" id="PNT60730.1"/>
    </source>
</evidence>
<keyword evidence="1" id="KW-0812">Transmembrane</keyword>
<keyword evidence="4" id="KW-1185">Reference proteome</keyword>
<accession>A0A2K2CFD0</accession>
<feature type="transmembrane region" description="Helical" evidence="1">
    <location>
        <begin position="49"/>
        <end position="67"/>
    </location>
</feature>
<dbReference type="AlphaFoldDB" id="A0A2K2CFD0"/>
<evidence type="ECO:0000256" key="1">
    <source>
        <dbReference type="SAM" id="Phobius"/>
    </source>
</evidence>
<dbReference type="EnsemblPlants" id="PNT60730">
    <property type="protein sequence ID" value="PNT60730"/>
    <property type="gene ID" value="BRADI_5g03752v3"/>
</dbReference>
<gene>
    <name evidence="2" type="ORF">BRADI_5g03752v3</name>
</gene>
<name>A0A2K2CFD0_BRADI</name>
<dbReference type="EMBL" id="CM000884">
    <property type="protein sequence ID" value="PNT60731.1"/>
    <property type="molecule type" value="Genomic_DNA"/>
</dbReference>
<dbReference type="Gramene" id="PNT60731">
    <property type="protein sequence ID" value="PNT60731"/>
    <property type="gene ID" value="BRADI_5g03752v3"/>
</dbReference>
<dbReference type="EnsemblPlants" id="PNT60731">
    <property type="protein sequence ID" value="PNT60731"/>
    <property type="gene ID" value="BRADI_5g03752v3"/>
</dbReference>
<dbReference type="EMBL" id="CM000884">
    <property type="protein sequence ID" value="PNT60730.1"/>
    <property type="molecule type" value="Genomic_DNA"/>
</dbReference>
<feature type="transmembrane region" description="Helical" evidence="1">
    <location>
        <begin position="21"/>
        <end position="43"/>
    </location>
</feature>
<dbReference type="InParanoid" id="A0A2K2CFD0"/>
<evidence type="ECO:0000313" key="4">
    <source>
        <dbReference type="Proteomes" id="UP000008810"/>
    </source>
</evidence>
<proteinExistence type="predicted"/>
<sequence>MCMYFSAVHPLSCSAGSALNLRVGLVLCLCVSSCGVLFAVLAIEPVFSGVFWFALLLVLFVSALAGERFAFAFLRLPRLMVLGCIFCVHAVCLYASEGRLAVDDGFVLSRCCCLFLGWFSWTRQGHLGRVARSDVALAFPRDLLCLTVRAVLFVCFRVRVFPFAVSDLMSLIIACACVRQRPFLLGAPLLGFQVSFLIGQVCELAPLVGVILLSALFLCCCDMCSGSSVVDEKFFPVVDRGYGRGRRRERSEKRLMLSWARRGNYQFRVTELIFSAVYGVSERLFGLRLRRVPVS</sequence>
<organism evidence="2">
    <name type="scientific">Brachypodium distachyon</name>
    <name type="common">Purple false brome</name>
    <name type="synonym">Trachynia distachya</name>
    <dbReference type="NCBI Taxonomy" id="15368"/>
    <lineage>
        <taxon>Eukaryota</taxon>
        <taxon>Viridiplantae</taxon>
        <taxon>Streptophyta</taxon>
        <taxon>Embryophyta</taxon>
        <taxon>Tracheophyta</taxon>
        <taxon>Spermatophyta</taxon>
        <taxon>Magnoliopsida</taxon>
        <taxon>Liliopsida</taxon>
        <taxon>Poales</taxon>
        <taxon>Poaceae</taxon>
        <taxon>BOP clade</taxon>
        <taxon>Pooideae</taxon>
        <taxon>Stipodae</taxon>
        <taxon>Brachypodieae</taxon>
        <taxon>Brachypodium</taxon>
    </lineage>
</organism>
<feature type="transmembrane region" description="Helical" evidence="1">
    <location>
        <begin position="79"/>
        <end position="96"/>
    </location>
</feature>
<dbReference type="Gramene" id="PNT60730">
    <property type="protein sequence ID" value="PNT60730"/>
    <property type="gene ID" value="BRADI_5g03752v3"/>
</dbReference>